<keyword evidence="4" id="KW-1185">Reference proteome</keyword>
<protein>
    <recommendedName>
        <fullName evidence="5">Protein RCR2</fullName>
    </recommendedName>
</protein>
<evidence type="ECO:0008006" key="5">
    <source>
        <dbReference type="Google" id="ProtNLM"/>
    </source>
</evidence>
<proteinExistence type="predicted"/>
<dbReference type="Proteomes" id="UP000238350">
    <property type="component" value="Unassembled WGS sequence"/>
</dbReference>
<keyword evidence="2" id="KW-0812">Transmembrane</keyword>
<evidence type="ECO:0000256" key="2">
    <source>
        <dbReference type="SAM" id="Phobius"/>
    </source>
</evidence>
<keyword evidence="2" id="KW-0472">Membrane</keyword>
<feature type="region of interest" description="Disordered" evidence="1">
    <location>
        <begin position="90"/>
        <end position="135"/>
    </location>
</feature>
<dbReference type="RefSeq" id="XP_024663091.1">
    <property type="nucleotide sequence ID" value="XM_024807323.1"/>
</dbReference>
<evidence type="ECO:0000256" key="1">
    <source>
        <dbReference type="SAM" id="MobiDB-lite"/>
    </source>
</evidence>
<dbReference type="GeneID" id="36514514"/>
<name>A0A2T0FDV7_9ASCO</name>
<feature type="transmembrane region" description="Helical" evidence="2">
    <location>
        <begin position="22"/>
        <end position="43"/>
    </location>
</feature>
<reference evidence="3 4" key="1">
    <citation type="submission" date="2017-04" db="EMBL/GenBank/DDBJ databases">
        <title>Genome sequencing of [Candida] sorbophila.</title>
        <authorList>
            <person name="Ahn J.O."/>
        </authorList>
    </citation>
    <scope>NUCLEOTIDE SEQUENCE [LARGE SCALE GENOMIC DNA]</scope>
    <source>
        <strain evidence="3 4">DS02</strain>
    </source>
</reference>
<feature type="compositionally biased region" description="Low complexity" evidence="1">
    <location>
        <begin position="94"/>
        <end position="118"/>
    </location>
</feature>
<gene>
    <name evidence="3" type="ORF">B9G98_00765</name>
</gene>
<accession>A0A2T0FDV7</accession>
<sequence length="157" mass="18283">MGTVCNGAECTYTNEWNEWGRWLLLGLVALFIVAFLFLALWAMSFHRVKRSEPPIQGTAWMFRNPYRNQEPLYPKIPLRDAYRPNDPFIFTKTPSMMSSPERPSPLSSRSSRSKLSSRSDIEYNDSLPSELLRNPTGILEEEDVWENDLPLPKTRYH</sequence>
<dbReference type="EMBL" id="NDIQ01000001">
    <property type="protein sequence ID" value="PRT53145.1"/>
    <property type="molecule type" value="Genomic_DNA"/>
</dbReference>
<dbReference type="AlphaFoldDB" id="A0A2T0FDV7"/>
<evidence type="ECO:0000313" key="4">
    <source>
        <dbReference type="Proteomes" id="UP000238350"/>
    </source>
</evidence>
<evidence type="ECO:0000313" key="3">
    <source>
        <dbReference type="EMBL" id="PRT53145.1"/>
    </source>
</evidence>
<comment type="caution">
    <text evidence="3">The sequence shown here is derived from an EMBL/GenBank/DDBJ whole genome shotgun (WGS) entry which is preliminary data.</text>
</comment>
<keyword evidence="2" id="KW-1133">Transmembrane helix</keyword>
<organism evidence="3 4">
    <name type="scientific">Wickerhamiella sorbophila</name>
    <dbReference type="NCBI Taxonomy" id="45607"/>
    <lineage>
        <taxon>Eukaryota</taxon>
        <taxon>Fungi</taxon>
        <taxon>Dikarya</taxon>
        <taxon>Ascomycota</taxon>
        <taxon>Saccharomycotina</taxon>
        <taxon>Dipodascomycetes</taxon>
        <taxon>Dipodascales</taxon>
        <taxon>Trichomonascaceae</taxon>
        <taxon>Wickerhamiella</taxon>
    </lineage>
</organism>